<evidence type="ECO:0000313" key="2">
    <source>
        <dbReference type="EMBL" id="WOH14647.1"/>
    </source>
</evidence>
<evidence type="ECO:0000313" key="3">
    <source>
        <dbReference type="Proteomes" id="UP000077755"/>
    </source>
</evidence>
<dbReference type="Proteomes" id="UP000077755">
    <property type="component" value="Chromosome 9"/>
</dbReference>
<gene>
    <name evidence="1" type="ORF">DCAR_029655</name>
    <name evidence="2" type="ORF">DCAR_0934167</name>
</gene>
<dbReference type="AlphaFoldDB" id="A0A175YGU6"/>
<name>A0A175YGU6_DAUCS</name>
<dbReference type="EMBL" id="LNRQ01000009">
    <property type="protein sequence ID" value="KZM82042.1"/>
    <property type="molecule type" value="Genomic_DNA"/>
</dbReference>
<dbReference type="Gramene" id="KZM82042">
    <property type="protein sequence ID" value="KZM82042"/>
    <property type="gene ID" value="DCAR_029655"/>
</dbReference>
<protein>
    <submittedName>
        <fullName evidence="1">Uncharacterized protein</fullName>
    </submittedName>
</protein>
<dbReference type="EMBL" id="CP093351">
    <property type="protein sequence ID" value="WOH14647.1"/>
    <property type="molecule type" value="Genomic_DNA"/>
</dbReference>
<evidence type="ECO:0000313" key="1">
    <source>
        <dbReference type="EMBL" id="KZM82042.1"/>
    </source>
</evidence>
<reference evidence="1" key="1">
    <citation type="journal article" date="2016" name="Nat. Genet.">
        <title>A high-quality carrot genome assembly provides new insights into carotenoid accumulation and asterid genome evolution.</title>
        <authorList>
            <person name="Iorizzo M."/>
            <person name="Ellison S."/>
            <person name="Senalik D."/>
            <person name="Zeng P."/>
            <person name="Satapoomin P."/>
            <person name="Huang J."/>
            <person name="Bowman M."/>
            <person name="Iovene M."/>
            <person name="Sanseverino W."/>
            <person name="Cavagnaro P."/>
            <person name="Yildiz M."/>
            <person name="Macko-Podgorni A."/>
            <person name="Moranska E."/>
            <person name="Grzebelus E."/>
            <person name="Grzebelus D."/>
            <person name="Ashrafi H."/>
            <person name="Zheng Z."/>
            <person name="Cheng S."/>
            <person name="Spooner D."/>
            <person name="Van Deynze A."/>
            <person name="Simon P."/>
        </authorList>
    </citation>
    <scope>NUCLEOTIDE SEQUENCE [LARGE SCALE GENOMIC DNA]</scope>
    <source>
        <tissue evidence="1">Leaf</tissue>
    </source>
</reference>
<sequence>MSRFCKAKILILKLQKSRQKPFVCPAAQEGCAFEEEELRELKLEWHKELLSKMKEQKASIEALKDDNDISALKQPLWKFW</sequence>
<proteinExistence type="predicted"/>
<keyword evidence="3" id="KW-1185">Reference proteome</keyword>
<reference evidence="2" key="2">
    <citation type="submission" date="2022-03" db="EMBL/GenBank/DDBJ databases">
        <title>Draft title - Genomic analysis of global carrot germplasm unveils the trajectory of domestication and the origin of high carotenoid orange carrot.</title>
        <authorList>
            <person name="Iorizzo M."/>
            <person name="Ellison S."/>
            <person name="Senalik D."/>
            <person name="Macko-Podgorni A."/>
            <person name="Grzebelus D."/>
            <person name="Bostan H."/>
            <person name="Rolling W."/>
            <person name="Curaba J."/>
            <person name="Simon P."/>
        </authorList>
    </citation>
    <scope>NUCLEOTIDE SEQUENCE</scope>
    <source>
        <tissue evidence="2">Leaf</tissue>
    </source>
</reference>
<organism evidence="1">
    <name type="scientific">Daucus carota subsp. sativus</name>
    <name type="common">Carrot</name>
    <dbReference type="NCBI Taxonomy" id="79200"/>
    <lineage>
        <taxon>Eukaryota</taxon>
        <taxon>Viridiplantae</taxon>
        <taxon>Streptophyta</taxon>
        <taxon>Embryophyta</taxon>
        <taxon>Tracheophyta</taxon>
        <taxon>Spermatophyta</taxon>
        <taxon>Magnoliopsida</taxon>
        <taxon>eudicotyledons</taxon>
        <taxon>Gunneridae</taxon>
        <taxon>Pentapetalae</taxon>
        <taxon>asterids</taxon>
        <taxon>campanulids</taxon>
        <taxon>Apiales</taxon>
        <taxon>Apiaceae</taxon>
        <taxon>Apioideae</taxon>
        <taxon>Scandiceae</taxon>
        <taxon>Daucinae</taxon>
        <taxon>Daucus</taxon>
        <taxon>Daucus sect. Daucus</taxon>
    </lineage>
</organism>
<accession>A0A175YGU6</accession>